<dbReference type="Gene3D" id="3.60.10.10">
    <property type="entry name" value="Endonuclease/exonuclease/phosphatase"/>
    <property type="match status" value="1"/>
</dbReference>
<feature type="region of interest" description="Disordered" evidence="1">
    <location>
        <begin position="1"/>
        <end position="25"/>
    </location>
</feature>
<sequence>MEAVSFPSEPQAQPTGKRKANTSTASLHAETDIATAVSNAASAALTTLDAKFKVRFNTLQQVVADTNNSLNNPKSYTEATNNSLNALKNYTESTTAEIHARLECRKHPPTFGQLATLQPHSCTAPIGNNGHSAYDRRDSTSQSHGKSRFVLNVYTSPGEKVADFCRLFTESISLVGDAQLLLLGDFNARHPDWGDKHTDPKDRQLWSLEQDLLLTQPNDTQHPPMRIGNSVCRDTLPDLTLCKDVTRATWDNTGLSVESDQNILAITIETRLNKKPKPTARITDWPTFHPLREEQAFDAITDINE</sequence>
<dbReference type="Proteomes" id="UP000821866">
    <property type="component" value="Chromosome 3"/>
</dbReference>
<evidence type="ECO:0000256" key="1">
    <source>
        <dbReference type="SAM" id="MobiDB-lite"/>
    </source>
</evidence>
<gene>
    <name evidence="3" type="ORF">HPB51_006174</name>
</gene>
<dbReference type="EMBL" id="JABSTU010000005">
    <property type="protein sequence ID" value="KAH8029968.1"/>
    <property type="molecule type" value="Genomic_DNA"/>
</dbReference>
<evidence type="ECO:0000313" key="4">
    <source>
        <dbReference type="Proteomes" id="UP000821866"/>
    </source>
</evidence>
<reference evidence="3" key="2">
    <citation type="submission" date="2021-09" db="EMBL/GenBank/DDBJ databases">
        <authorList>
            <person name="Jia N."/>
            <person name="Wang J."/>
            <person name="Shi W."/>
            <person name="Du L."/>
            <person name="Sun Y."/>
            <person name="Zhan W."/>
            <person name="Jiang J."/>
            <person name="Wang Q."/>
            <person name="Zhang B."/>
            <person name="Ji P."/>
            <person name="Sakyi L.B."/>
            <person name="Cui X."/>
            <person name="Yuan T."/>
            <person name="Jiang B."/>
            <person name="Yang W."/>
            <person name="Lam T.T.-Y."/>
            <person name="Chang Q."/>
            <person name="Ding S."/>
            <person name="Wang X."/>
            <person name="Zhu J."/>
            <person name="Ruan X."/>
            <person name="Zhao L."/>
            <person name="Wei J."/>
            <person name="Que T."/>
            <person name="Du C."/>
            <person name="Cheng J."/>
            <person name="Dai P."/>
            <person name="Han X."/>
            <person name="Huang E."/>
            <person name="Gao Y."/>
            <person name="Liu J."/>
            <person name="Shao H."/>
            <person name="Ye R."/>
            <person name="Li L."/>
            <person name="Wei W."/>
            <person name="Wang X."/>
            <person name="Wang C."/>
            <person name="Huo Q."/>
            <person name="Li W."/>
            <person name="Guo W."/>
            <person name="Chen H."/>
            <person name="Chen S."/>
            <person name="Zhou L."/>
            <person name="Zhou L."/>
            <person name="Ni X."/>
            <person name="Tian J."/>
            <person name="Zhou Y."/>
            <person name="Sheng Y."/>
            <person name="Liu T."/>
            <person name="Pan Y."/>
            <person name="Xia L."/>
            <person name="Li J."/>
            <person name="Zhao F."/>
            <person name="Cao W."/>
        </authorList>
    </citation>
    <scope>NUCLEOTIDE SEQUENCE</scope>
    <source>
        <strain evidence="3">Rmic-2018</strain>
        <tissue evidence="3">Larvae</tissue>
    </source>
</reference>
<dbReference type="SUPFAM" id="SSF56219">
    <property type="entry name" value="DNase I-like"/>
    <property type="match status" value="1"/>
</dbReference>
<comment type="caution">
    <text evidence="3">The sequence shown here is derived from an EMBL/GenBank/DDBJ whole genome shotgun (WGS) entry which is preliminary data.</text>
</comment>
<keyword evidence="4" id="KW-1185">Reference proteome</keyword>
<dbReference type="InterPro" id="IPR036691">
    <property type="entry name" value="Endo/exonu/phosph_ase_sf"/>
</dbReference>
<evidence type="ECO:0000313" key="3">
    <source>
        <dbReference type="EMBL" id="KAH8029968.1"/>
    </source>
</evidence>
<proteinExistence type="predicted"/>
<protein>
    <recommendedName>
        <fullName evidence="2">Endonuclease/exonuclease/phosphatase domain-containing protein</fullName>
    </recommendedName>
</protein>
<dbReference type="GO" id="GO:0003824">
    <property type="term" value="F:catalytic activity"/>
    <property type="evidence" value="ECO:0007669"/>
    <property type="project" value="InterPro"/>
</dbReference>
<name>A0A9J6E7A3_RHIMP</name>
<evidence type="ECO:0000259" key="2">
    <source>
        <dbReference type="Pfam" id="PF14529"/>
    </source>
</evidence>
<dbReference type="InterPro" id="IPR005135">
    <property type="entry name" value="Endo/exonuclease/phosphatase"/>
</dbReference>
<feature type="domain" description="Endonuclease/exonuclease/phosphatase" evidence="2">
    <location>
        <begin position="150"/>
        <end position="260"/>
    </location>
</feature>
<reference evidence="3" key="1">
    <citation type="journal article" date="2020" name="Cell">
        <title>Large-Scale Comparative Analyses of Tick Genomes Elucidate Their Genetic Diversity and Vector Capacities.</title>
        <authorList>
            <consortium name="Tick Genome and Microbiome Consortium (TIGMIC)"/>
            <person name="Jia N."/>
            <person name="Wang J."/>
            <person name="Shi W."/>
            <person name="Du L."/>
            <person name="Sun Y."/>
            <person name="Zhan W."/>
            <person name="Jiang J.F."/>
            <person name="Wang Q."/>
            <person name="Zhang B."/>
            <person name="Ji P."/>
            <person name="Bell-Sakyi L."/>
            <person name="Cui X.M."/>
            <person name="Yuan T.T."/>
            <person name="Jiang B.G."/>
            <person name="Yang W.F."/>
            <person name="Lam T.T."/>
            <person name="Chang Q.C."/>
            <person name="Ding S.J."/>
            <person name="Wang X.J."/>
            <person name="Zhu J.G."/>
            <person name="Ruan X.D."/>
            <person name="Zhao L."/>
            <person name="Wei J.T."/>
            <person name="Ye R.Z."/>
            <person name="Que T.C."/>
            <person name="Du C.H."/>
            <person name="Zhou Y.H."/>
            <person name="Cheng J.X."/>
            <person name="Dai P.F."/>
            <person name="Guo W.B."/>
            <person name="Han X.H."/>
            <person name="Huang E.J."/>
            <person name="Li L.F."/>
            <person name="Wei W."/>
            <person name="Gao Y.C."/>
            <person name="Liu J.Z."/>
            <person name="Shao H.Z."/>
            <person name="Wang X."/>
            <person name="Wang C.C."/>
            <person name="Yang T.C."/>
            <person name="Huo Q.B."/>
            <person name="Li W."/>
            <person name="Chen H.Y."/>
            <person name="Chen S.E."/>
            <person name="Zhou L.G."/>
            <person name="Ni X.B."/>
            <person name="Tian J.H."/>
            <person name="Sheng Y."/>
            <person name="Liu T."/>
            <person name="Pan Y.S."/>
            <person name="Xia L.Y."/>
            <person name="Li J."/>
            <person name="Zhao F."/>
            <person name="Cao W.C."/>
        </authorList>
    </citation>
    <scope>NUCLEOTIDE SEQUENCE</scope>
    <source>
        <strain evidence="3">Rmic-2018</strain>
    </source>
</reference>
<dbReference type="AlphaFoldDB" id="A0A9J6E7A3"/>
<organism evidence="3 4">
    <name type="scientific">Rhipicephalus microplus</name>
    <name type="common">Cattle tick</name>
    <name type="synonym">Boophilus microplus</name>
    <dbReference type="NCBI Taxonomy" id="6941"/>
    <lineage>
        <taxon>Eukaryota</taxon>
        <taxon>Metazoa</taxon>
        <taxon>Ecdysozoa</taxon>
        <taxon>Arthropoda</taxon>
        <taxon>Chelicerata</taxon>
        <taxon>Arachnida</taxon>
        <taxon>Acari</taxon>
        <taxon>Parasitiformes</taxon>
        <taxon>Ixodida</taxon>
        <taxon>Ixodoidea</taxon>
        <taxon>Ixodidae</taxon>
        <taxon>Rhipicephalinae</taxon>
        <taxon>Rhipicephalus</taxon>
        <taxon>Boophilus</taxon>
    </lineage>
</organism>
<accession>A0A9J6E7A3</accession>
<dbReference type="Pfam" id="PF14529">
    <property type="entry name" value="Exo_endo_phos_2"/>
    <property type="match status" value="1"/>
</dbReference>